<dbReference type="CDD" id="cd08646">
    <property type="entry name" value="FMT_core_Met-tRNA-FMT_N"/>
    <property type="match status" value="1"/>
</dbReference>
<feature type="domain" description="Formyl transferase N-terminal" evidence="6">
    <location>
        <begin position="3"/>
        <end position="169"/>
    </location>
</feature>
<protein>
    <recommendedName>
        <fullName evidence="2 5">Methionyl-tRNA formyltransferase</fullName>
        <ecNumber evidence="2 5">2.1.2.9</ecNumber>
    </recommendedName>
</protein>
<dbReference type="InterPro" id="IPR005793">
    <property type="entry name" value="Formyl_trans_C"/>
</dbReference>
<dbReference type="SUPFAM" id="SSF50486">
    <property type="entry name" value="FMT C-terminal domain-like"/>
    <property type="match status" value="1"/>
</dbReference>
<keyword evidence="4 5" id="KW-0648">Protein biosynthesis</keyword>
<sequence>MTRIAFLGTPWVAVPALKALAEEGIEAVFCNPDRPAGRGRHLEAPPVKVAAEERGLAVHQPVSWRLPETRELWEGLGIDLAVVVAYGHILPTWMLDACPGGVWNLHFSLLPRWRGAAPVNHALLAGDQETGVSLMRLTPGMDEGPVLAQCRRAINHEDTAEGLLRQLALDAADLLLDELPKLLCGCACPVEQDHALATYAPKLRKDMGRLDWRRPAAELHRQVRALWPWPGSELELEGQALKVCGVGGLRACYRDPGQLVWSKEGAWLSTADGALELTQLQRPGKPVQPSLQALQPWGASGSRALIQPAAHPTED</sequence>
<organism evidence="8 9">
    <name type="scientific">Candidatus Geothrix skivensis</name>
    <dbReference type="NCBI Taxonomy" id="2954439"/>
    <lineage>
        <taxon>Bacteria</taxon>
        <taxon>Pseudomonadati</taxon>
        <taxon>Acidobacteriota</taxon>
        <taxon>Holophagae</taxon>
        <taxon>Holophagales</taxon>
        <taxon>Holophagaceae</taxon>
        <taxon>Geothrix</taxon>
    </lineage>
</organism>
<name>A0A9D7SHZ9_9BACT</name>
<comment type="catalytic activity">
    <reaction evidence="5">
        <text>L-methionyl-tRNA(fMet) + (6R)-10-formyltetrahydrofolate = N-formyl-L-methionyl-tRNA(fMet) + (6S)-5,6,7,8-tetrahydrofolate + H(+)</text>
        <dbReference type="Rhea" id="RHEA:24380"/>
        <dbReference type="Rhea" id="RHEA-COMP:9952"/>
        <dbReference type="Rhea" id="RHEA-COMP:9953"/>
        <dbReference type="ChEBI" id="CHEBI:15378"/>
        <dbReference type="ChEBI" id="CHEBI:57453"/>
        <dbReference type="ChEBI" id="CHEBI:78530"/>
        <dbReference type="ChEBI" id="CHEBI:78844"/>
        <dbReference type="ChEBI" id="CHEBI:195366"/>
        <dbReference type="EC" id="2.1.2.9"/>
    </reaction>
</comment>
<dbReference type="PANTHER" id="PTHR11138:SF5">
    <property type="entry name" value="METHIONYL-TRNA FORMYLTRANSFERASE, MITOCHONDRIAL"/>
    <property type="match status" value="1"/>
</dbReference>
<dbReference type="InterPro" id="IPR036477">
    <property type="entry name" value="Formyl_transf_N_sf"/>
</dbReference>
<dbReference type="Pfam" id="PF02911">
    <property type="entry name" value="Formyl_trans_C"/>
    <property type="match status" value="1"/>
</dbReference>
<dbReference type="InterPro" id="IPR002376">
    <property type="entry name" value="Formyl_transf_N"/>
</dbReference>
<dbReference type="GO" id="GO:0004479">
    <property type="term" value="F:methionyl-tRNA formyltransferase activity"/>
    <property type="evidence" value="ECO:0007669"/>
    <property type="project" value="UniProtKB-UniRule"/>
</dbReference>
<feature type="domain" description="Formyl transferase C-terminal" evidence="7">
    <location>
        <begin position="202"/>
        <end position="289"/>
    </location>
</feature>
<dbReference type="Gene3D" id="3.40.50.12230">
    <property type="match status" value="1"/>
</dbReference>
<dbReference type="InterPro" id="IPR044135">
    <property type="entry name" value="Met-tRNA-FMT_C"/>
</dbReference>
<dbReference type="Proteomes" id="UP000886657">
    <property type="component" value="Unassembled WGS sequence"/>
</dbReference>
<evidence type="ECO:0000259" key="7">
    <source>
        <dbReference type="Pfam" id="PF02911"/>
    </source>
</evidence>
<evidence type="ECO:0000256" key="2">
    <source>
        <dbReference type="ARBA" id="ARBA00012261"/>
    </source>
</evidence>
<evidence type="ECO:0000256" key="4">
    <source>
        <dbReference type="ARBA" id="ARBA00022917"/>
    </source>
</evidence>
<reference evidence="8" key="1">
    <citation type="submission" date="2020-10" db="EMBL/GenBank/DDBJ databases">
        <title>Connecting structure to function with the recovery of over 1000 high-quality activated sludge metagenome-assembled genomes encoding full-length rRNA genes using long-read sequencing.</title>
        <authorList>
            <person name="Singleton C.M."/>
            <person name="Petriglieri F."/>
            <person name="Kristensen J.M."/>
            <person name="Kirkegaard R.H."/>
            <person name="Michaelsen T.Y."/>
            <person name="Andersen M.H."/>
            <person name="Karst S.M."/>
            <person name="Dueholm M.S."/>
            <person name="Nielsen P.H."/>
            <person name="Albertsen M."/>
        </authorList>
    </citation>
    <scope>NUCLEOTIDE SEQUENCE</scope>
    <source>
        <strain evidence="8">Skiv_18-Q3-R9-52_MAXAC.067</strain>
    </source>
</reference>
<dbReference type="EMBL" id="JADKIO010000008">
    <property type="protein sequence ID" value="MBK9797166.1"/>
    <property type="molecule type" value="Genomic_DNA"/>
</dbReference>
<dbReference type="SUPFAM" id="SSF53328">
    <property type="entry name" value="Formyltransferase"/>
    <property type="match status" value="1"/>
</dbReference>
<dbReference type="InterPro" id="IPR005794">
    <property type="entry name" value="Fmt"/>
</dbReference>
<proteinExistence type="inferred from homology"/>
<dbReference type="AlphaFoldDB" id="A0A9D7SHZ9"/>
<gene>
    <name evidence="5" type="primary">fmt</name>
    <name evidence="8" type="ORF">IPP58_11835</name>
</gene>
<dbReference type="PANTHER" id="PTHR11138">
    <property type="entry name" value="METHIONYL-TRNA FORMYLTRANSFERASE"/>
    <property type="match status" value="1"/>
</dbReference>
<evidence type="ECO:0000313" key="9">
    <source>
        <dbReference type="Proteomes" id="UP000886657"/>
    </source>
</evidence>
<dbReference type="HAMAP" id="MF_00182">
    <property type="entry name" value="Formyl_trans"/>
    <property type="match status" value="1"/>
</dbReference>
<comment type="caution">
    <text evidence="8">The sequence shown here is derived from an EMBL/GenBank/DDBJ whole genome shotgun (WGS) entry which is preliminary data.</text>
</comment>
<dbReference type="Pfam" id="PF00551">
    <property type="entry name" value="Formyl_trans_N"/>
    <property type="match status" value="1"/>
</dbReference>
<dbReference type="CDD" id="cd08704">
    <property type="entry name" value="Met_tRNA_FMT_C"/>
    <property type="match status" value="1"/>
</dbReference>
<dbReference type="EC" id="2.1.2.9" evidence="2 5"/>
<evidence type="ECO:0000256" key="5">
    <source>
        <dbReference type="HAMAP-Rule" id="MF_00182"/>
    </source>
</evidence>
<evidence type="ECO:0000256" key="3">
    <source>
        <dbReference type="ARBA" id="ARBA00022679"/>
    </source>
</evidence>
<dbReference type="GO" id="GO:0005829">
    <property type="term" value="C:cytosol"/>
    <property type="evidence" value="ECO:0007669"/>
    <property type="project" value="TreeGrafter"/>
</dbReference>
<dbReference type="NCBIfam" id="TIGR00460">
    <property type="entry name" value="fmt"/>
    <property type="match status" value="1"/>
</dbReference>
<comment type="similarity">
    <text evidence="1 5">Belongs to the Fmt family.</text>
</comment>
<evidence type="ECO:0000313" key="8">
    <source>
        <dbReference type="EMBL" id="MBK9797166.1"/>
    </source>
</evidence>
<keyword evidence="3 5" id="KW-0808">Transferase</keyword>
<dbReference type="InterPro" id="IPR041711">
    <property type="entry name" value="Met-tRNA-FMT_N"/>
</dbReference>
<evidence type="ECO:0000256" key="1">
    <source>
        <dbReference type="ARBA" id="ARBA00010699"/>
    </source>
</evidence>
<accession>A0A9D7SHZ9</accession>
<feature type="binding site" evidence="5">
    <location>
        <begin position="108"/>
        <end position="111"/>
    </location>
    <ligand>
        <name>(6S)-5,6,7,8-tetrahydrofolate</name>
        <dbReference type="ChEBI" id="CHEBI:57453"/>
    </ligand>
</feature>
<comment type="function">
    <text evidence="5">Attaches a formyl group to the free amino group of methionyl-tRNA(fMet). The formyl group appears to play a dual role in the initiator identity of N-formylmethionyl-tRNA by promoting its recognition by IF2 and preventing the misappropriation of this tRNA by the elongation apparatus.</text>
</comment>
<evidence type="ECO:0000259" key="6">
    <source>
        <dbReference type="Pfam" id="PF00551"/>
    </source>
</evidence>
<dbReference type="InterPro" id="IPR011034">
    <property type="entry name" value="Formyl_transferase-like_C_sf"/>
</dbReference>